<dbReference type="Gene3D" id="2.30.30.90">
    <property type="match status" value="1"/>
</dbReference>
<dbReference type="Proteomes" id="UP001484239">
    <property type="component" value="Unassembled WGS sequence"/>
</dbReference>
<dbReference type="InterPro" id="IPR007167">
    <property type="entry name" value="Fe-transptr_FeoA-like"/>
</dbReference>
<gene>
    <name evidence="3" type="ORF">WI372_04495</name>
</gene>
<evidence type="ECO:0000256" key="1">
    <source>
        <dbReference type="ARBA" id="ARBA00023004"/>
    </source>
</evidence>
<dbReference type="SUPFAM" id="SSF50037">
    <property type="entry name" value="C-terminal domain of transcriptional repressors"/>
    <property type="match status" value="1"/>
</dbReference>
<dbReference type="Pfam" id="PF04023">
    <property type="entry name" value="FeoA"/>
    <property type="match status" value="1"/>
</dbReference>
<dbReference type="SMART" id="SM00899">
    <property type="entry name" value="FeoA"/>
    <property type="match status" value="1"/>
</dbReference>
<accession>A0ABU9E6R8</accession>
<keyword evidence="1" id="KW-0408">Iron</keyword>
<dbReference type="EMBL" id="JBBHLI010000002">
    <property type="protein sequence ID" value="MEK9500226.1"/>
    <property type="molecule type" value="Genomic_DNA"/>
</dbReference>
<sequence length="90" mass="9898">MPLSRPSAPLPVLALGDLPIGEWAEVVGFDLSDREVEPLLERGLLPECRIVNVRRSPSGDPVVEVDGVLIAMRRETASRIRVRRLPCTEG</sequence>
<comment type="caution">
    <text evidence="3">The sequence shown here is derived from an EMBL/GenBank/DDBJ whole genome shotgun (WGS) entry which is preliminary data.</text>
</comment>
<organism evidence="3 4">
    <name type="scientific">Gaopeijia maritima</name>
    <dbReference type="NCBI Taxonomy" id="3119007"/>
    <lineage>
        <taxon>Bacteria</taxon>
        <taxon>Pseudomonadati</taxon>
        <taxon>Gemmatimonadota</taxon>
        <taxon>Longimicrobiia</taxon>
        <taxon>Gaopeijiales</taxon>
        <taxon>Gaopeijiaceae</taxon>
        <taxon>Gaopeijia</taxon>
    </lineage>
</organism>
<dbReference type="InterPro" id="IPR008988">
    <property type="entry name" value="Transcriptional_repressor_C"/>
</dbReference>
<dbReference type="InterPro" id="IPR038157">
    <property type="entry name" value="FeoA_core_dom"/>
</dbReference>
<proteinExistence type="predicted"/>
<dbReference type="RefSeq" id="WP_405284989.1">
    <property type="nucleotide sequence ID" value="NZ_CP144380.1"/>
</dbReference>
<protein>
    <submittedName>
        <fullName evidence="3">FeoA family protein</fullName>
    </submittedName>
</protein>
<evidence type="ECO:0000313" key="4">
    <source>
        <dbReference type="Proteomes" id="UP001484239"/>
    </source>
</evidence>
<feature type="domain" description="Ferrous iron transporter FeoA-like" evidence="2">
    <location>
        <begin position="13"/>
        <end position="84"/>
    </location>
</feature>
<reference evidence="3 4" key="1">
    <citation type="submission" date="2024-02" db="EMBL/GenBank/DDBJ databases">
        <title>A novel Gemmatimonadota bacterium.</title>
        <authorList>
            <person name="Du Z.-J."/>
            <person name="Ye Y.-Q."/>
        </authorList>
    </citation>
    <scope>NUCLEOTIDE SEQUENCE [LARGE SCALE GENOMIC DNA]</scope>
    <source>
        <strain evidence="3 4">DH-20</strain>
    </source>
</reference>
<keyword evidence="4" id="KW-1185">Reference proteome</keyword>
<name>A0ABU9E6R8_9BACT</name>
<evidence type="ECO:0000313" key="3">
    <source>
        <dbReference type="EMBL" id="MEK9500226.1"/>
    </source>
</evidence>
<evidence type="ECO:0000259" key="2">
    <source>
        <dbReference type="SMART" id="SM00899"/>
    </source>
</evidence>